<feature type="chain" id="PRO_5015892080" description="CUB domain-containing protein" evidence="2">
    <location>
        <begin position="27"/>
        <end position="1280"/>
    </location>
</feature>
<evidence type="ECO:0000259" key="3">
    <source>
        <dbReference type="PROSITE" id="PS01180"/>
    </source>
</evidence>
<protein>
    <recommendedName>
        <fullName evidence="3">CUB domain-containing protein</fullName>
    </recommendedName>
</protein>
<dbReference type="PROSITE" id="PS01180">
    <property type="entry name" value="CUB"/>
    <property type="match status" value="1"/>
</dbReference>
<dbReference type="KEGG" id="fse:DI487_10610"/>
<sequence>MGKIYFFNGKKLYFLLLLTITFQSYSQYQVPRNGNNTISTCSGTISDSGGSGNYQNNSNGYTVITPSVAGNYIQISGSITAEAGYDYLTIYDGNGTGGTVLWGGSPQGSGTSCSTTTIPTITSTTGSLTVHFYADGSNRCSGFNLNINCSATPGSTPVNSYCIPISDNPSGLYITNLAFIGTLSDPPVNTSTYDSDGYQDFTSLTPLAIQAQGEGVNITANCTGNDHLRGTWKAWVDWNNDGDFSDSGELVYDIQGFAGSSVTFGFVIPASQTPGDYRMRIRVNNGSSWLGSETFGFNFSSCDNFEYGSGMFSDDNYGETEDYIFTVIENCSATITDVTNGSTCGSGIVSLNANGSSGTTEYRWYANETGGSPLATTPSGNWNTPNLTSTTTYWVTAYNGSCESVVRTEITALVNPTPTLTFTPSNPLICGENEVLELTTSGDTETVHLIDEDFESGNLGVFTNINNDSNGNATDNKTKFQNRTSVHVPSTNVWFPAISSGFGTNKFALALSDASSPDYPSSTVQNFLALSNSVNSTDFLDLTLKLKLYYSRYYTGGANPTNEYVAIELSTDGGATYPVEIDNFTSNVGIGTRFVTLSYDLSAYINQPNLKIRVRHHSYAGSGWLPDGVAVDNIELYGTKPLNTAFDWTSALPINAYQDFACTIPYTSGTPAVNVFIKPTLAQLEQSSYTFTVSAILSNGCYATDDITVTNNSKIWNGSNSTNWSDPDNWLPSGVPTIDNCVIIPDNVVVDGNGYDAFAKNLKVKSTGNMNTLSNNSITVKEWVDVDAGGIVNLENASSLIQIDNIANNGVISMKRNAEINLLSYVYWSTPVANFSSGNISPATPNGFIWKWNPTINNGGTYAGNFGNWINGNETMANGKGYIVKGPNGYTTSTQTFTATFTGTPNNGDINVPIKRGTYVGSPYTGPTTTPVTQDDDNWNLLGNPYPSAISTDAFLTANSTHLTPFVKIWTHGVDPAPIANPFYGSYQLNYDVADYMTYNSLGGTQAGFDGYIGAGQGFFVLMNDAASTNETVIFNNSMRSNVNRNDQFYRASQSQINERHRIWLKMISPTGQSSDALVGYATGAATNFDPKFDAPAMDIKTNFELYSIADTKKLAIQGRALPFDLDDTIPLGITIPQNGSYTIAISNIDGIFNSQDIYLEDLSLGIIHDLKVSPYSFSSNSGTFDNRFILRFTNSLLSTETFNSLENDVKIFATENTLRIEAPENIQSVVVYDILGKTLFTGKYSETSISIHSILKTNNTILVKTVLADGTIINKKVIY</sequence>
<dbReference type="Pfam" id="PF19081">
    <property type="entry name" value="Ig_7"/>
    <property type="match status" value="1"/>
</dbReference>
<dbReference type="AlphaFoldDB" id="A0A2U8QVM8"/>
<dbReference type="InterPro" id="IPR035914">
    <property type="entry name" value="Sperma_CUB_dom_sf"/>
</dbReference>
<dbReference type="Proteomes" id="UP000245429">
    <property type="component" value="Chromosome"/>
</dbReference>
<organism evidence="4 5">
    <name type="scientific">Flavobacterium sediminis</name>
    <dbReference type="NCBI Taxonomy" id="2201181"/>
    <lineage>
        <taxon>Bacteria</taxon>
        <taxon>Pseudomonadati</taxon>
        <taxon>Bacteroidota</taxon>
        <taxon>Flavobacteriia</taxon>
        <taxon>Flavobacteriales</taxon>
        <taxon>Flavobacteriaceae</taxon>
        <taxon>Flavobacterium</taxon>
    </lineage>
</organism>
<dbReference type="InterPro" id="IPR000859">
    <property type="entry name" value="CUB_dom"/>
</dbReference>
<feature type="domain" description="CUB" evidence="3">
    <location>
        <begin position="8"/>
        <end position="150"/>
    </location>
</feature>
<name>A0A2U8QVM8_9FLAO</name>
<dbReference type="OrthoDB" id="1652165at2"/>
<evidence type="ECO:0000313" key="4">
    <source>
        <dbReference type="EMBL" id="AWM14260.1"/>
    </source>
</evidence>
<accession>A0A2U8QVM8</accession>
<reference evidence="4 5" key="1">
    <citation type="submission" date="2018-05" db="EMBL/GenBank/DDBJ databases">
        <title>Flavobacterium sp. MEBiC07310.</title>
        <authorList>
            <person name="Baek K."/>
        </authorList>
    </citation>
    <scope>NUCLEOTIDE SEQUENCE [LARGE SCALE GENOMIC DNA]</scope>
    <source>
        <strain evidence="4 5">MEBiC07310</strain>
    </source>
</reference>
<dbReference type="RefSeq" id="WP_109569620.1">
    <property type="nucleotide sequence ID" value="NZ_CP029463.1"/>
</dbReference>
<keyword evidence="5" id="KW-1185">Reference proteome</keyword>
<dbReference type="InterPro" id="IPR044023">
    <property type="entry name" value="Ig_7"/>
</dbReference>
<proteinExistence type="predicted"/>
<evidence type="ECO:0000256" key="1">
    <source>
        <dbReference type="ARBA" id="ARBA00023157"/>
    </source>
</evidence>
<keyword evidence="2" id="KW-0732">Signal</keyword>
<dbReference type="EMBL" id="CP029463">
    <property type="protein sequence ID" value="AWM14260.1"/>
    <property type="molecule type" value="Genomic_DNA"/>
</dbReference>
<dbReference type="Gene3D" id="2.60.120.290">
    <property type="entry name" value="Spermadhesin, CUB domain"/>
    <property type="match status" value="1"/>
</dbReference>
<dbReference type="SUPFAM" id="SSF49854">
    <property type="entry name" value="Spermadhesin, CUB domain"/>
    <property type="match status" value="1"/>
</dbReference>
<feature type="signal peptide" evidence="2">
    <location>
        <begin position="1"/>
        <end position="26"/>
    </location>
</feature>
<dbReference type="Pfam" id="PF20009">
    <property type="entry name" value="GEVED"/>
    <property type="match status" value="1"/>
</dbReference>
<keyword evidence="1" id="KW-1015">Disulfide bond</keyword>
<gene>
    <name evidence="4" type="ORF">DI487_10610</name>
</gene>
<evidence type="ECO:0000313" key="5">
    <source>
        <dbReference type="Proteomes" id="UP000245429"/>
    </source>
</evidence>
<evidence type="ECO:0000256" key="2">
    <source>
        <dbReference type="SAM" id="SignalP"/>
    </source>
</evidence>
<dbReference type="InterPro" id="IPR045474">
    <property type="entry name" value="GEVED"/>
</dbReference>